<dbReference type="Proteomes" id="UP000282656">
    <property type="component" value="Unassembled WGS sequence"/>
</dbReference>
<evidence type="ECO:0000313" key="2">
    <source>
        <dbReference type="EMBL" id="RKH61021.1"/>
    </source>
</evidence>
<sequence>MFAALLLSAFSLPASAATNTESTQKANGYNMAQATSNGRTIQGNLDFLGARIQTDQRPAGNWLHEGSLYPNEKTSRAACRAGRPR</sequence>
<organism evidence="2 3">
    <name type="scientific">Corallococcus interemptor</name>
    <dbReference type="NCBI Taxonomy" id="2316720"/>
    <lineage>
        <taxon>Bacteria</taxon>
        <taxon>Pseudomonadati</taxon>
        <taxon>Myxococcota</taxon>
        <taxon>Myxococcia</taxon>
        <taxon>Myxococcales</taxon>
        <taxon>Cystobacterineae</taxon>
        <taxon>Myxococcaceae</taxon>
        <taxon>Corallococcus</taxon>
    </lineage>
</organism>
<protein>
    <submittedName>
        <fullName evidence="2">Uncharacterized protein</fullName>
    </submittedName>
</protein>
<dbReference type="EMBL" id="RAWM01000136">
    <property type="protein sequence ID" value="RKH61021.1"/>
    <property type="molecule type" value="Genomic_DNA"/>
</dbReference>
<gene>
    <name evidence="2" type="ORF">D7X96_32460</name>
</gene>
<accession>A0A3A8Q0W9</accession>
<evidence type="ECO:0000256" key="1">
    <source>
        <dbReference type="SAM" id="SignalP"/>
    </source>
</evidence>
<name>A0A3A8Q0W9_9BACT</name>
<reference evidence="3" key="1">
    <citation type="submission" date="2018-09" db="EMBL/GenBank/DDBJ databases">
        <authorList>
            <person name="Livingstone P.G."/>
            <person name="Whitworth D.E."/>
        </authorList>
    </citation>
    <scope>NUCLEOTIDE SEQUENCE [LARGE SCALE GENOMIC DNA]</scope>
    <source>
        <strain evidence="3">AB047A</strain>
    </source>
</reference>
<comment type="caution">
    <text evidence="2">The sequence shown here is derived from an EMBL/GenBank/DDBJ whole genome shotgun (WGS) entry which is preliminary data.</text>
</comment>
<proteinExistence type="predicted"/>
<feature type="signal peptide" evidence="1">
    <location>
        <begin position="1"/>
        <end position="16"/>
    </location>
</feature>
<keyword evidence="3" id="KW-1185">Reference proteome</keyword>
<keyword evidence="1" id="KW-0732">Signal</keyword>
<evidence type="ECO:0000313" key="3">
    <source>
        <dbReference type="Proteomes" id="UP000282656"/>
    </source>
</evidence>
<feature type="chain" id="PRO_5017338357" evidence="1">
    <location>
        <begin position="17"/>
        <end position="85"/>
    </location>
</feature>
<dbReference type="AlphaFoldDB" id="A0A3A8Q0W9"/>